<evidence type="ECO:0000313" key="10">
    <source>
        <dbReference type="Proteomes" id="UP000488521"/>
    </source>
</evidence>
<dbReference type="Proteomes" id="UP000436858">
    <property type="component" value="Unassembled WGS sequence"/>
</dbReference>
<dbReference type="DNASU" id="1075281"/>
<reference evidence="5 8" key="2">
    <citation type="submission" date="2018-08" db="EMBL/GenBank/DDBJ databases">
        <title>A genome reference for cultivated species of the human gut microbiota.</title>
        <authorList>
            <person name="Zou Y."/>
            <person name="Xue W."/>
            <person name="Luo G."/>
        </authorList>
    </citation>
    <scope>NUCLEOTIDE SEQUENCE [LARGE SCALE GENOMIC DNA]</scope>
    <source>
        <strain evidence="5 8">AM30-26</strain>
    </source>
</reference>
<dbReference type="GeneID" id="60924796"/>
<dbReference type="Proteomes" id="UP000284785">
    <property type="component" value="Unassembled WGS sequence"/>
</dbReference>
<dbReference type="EMBL" id="CP083681">
    <property type="protein sequence ID" value="UYU70037.1"/>
    <property type="molecule type" value="Genomic_DNA"/>
</dbReference>
<dbReference type="AlphaFoldDB" id="A0A0P0FJY4"/>
<reference evidence="9 10" key="3">
    <citation type="journal article" date="2019" name="Nat. Med.">
        <title>A library of human gut bacterial isolates paired with longitudinal multiomics data enables mechanistic microbiome research.</title>
        <authorList>
            <person name="Poyet M."/>
            <person name="Groussin M."/>
            <person name="Gibbons S.M."/>
            <person name="Avila-Pacheco J."/>
            <person name="Jiang X."/>
            <person name="Kearney S.M."/>
            <person name="Perrotta A.R."/>
            <person name="Berdy B."/>
            <person name="Zhao S."/>
            <person name="Lieberman T.D."/>
            <person name="Swanson P.K."/>
            <person name="Smith M."/>
            <person name="Roesemann S."/>
            <person name="Alexander J.E."/>
            <person name="Rich S.A."/>
            <person name="Livny J."/>
            <person name="Vlamakis H."/>
            <person name="Clish C."/>
            <person name="Bullock K."/>
            <person name="Deik A."/>
            <person name="Scott J."/>
            <person name="Pierce K.A."/>
            <person name="Xavier R.J."/>
            <person name="Alm E.J."/>
        </authorList>
    </citation>
    <scope>NUCLEOTIDE SEQUENCE [LARGE SCALE GENOMIC DNA]</scope>
    <source>
        <strain evidence="2 10">BIOML-A156</strain>
        <strain evidence="3 9">BIOML-A162</strain>
    </source>
</reference>
<dbReference type="EMBL" id="WCRS01000004">
    <property type="protein sequence ID" value="KAB4475468.1"/>
    <property type="molecule type" value="Genomic_DNA"/>
</dbReference>
<evidence type="ECO:0000313" key="9">
    <source>
        <dbReference type="Proteomes" id="UP000436858"/>
    </source>
</evidence>
<evidence type="ECO:0000313" key="2">
    <source>
        <dbReference type="EMBL" id="KAB4475468.1"/>
    </source>
</evidence>
<dbReference type="EMBL" id="CZAP01000007">
    <property type="protein sequence ID" value="CUP51521.1"/>
    <property type="molecule type" value="Genomic_DNA"/>
</dbReference>
<dbReference type="EMBL" id="QSJP01000002">
    <property type="protein sequence ID" value="RHD90874.1"/>
    <property type="molecule type" value="Genomic_DNA"/>
</dbReference>
<proteinExistence type="predicted"/>
<evidence type="ECO:0000313" key="8">
    <source>
        <dbReference type="Proteomes" id="UP000284785"/>
    </source>
</evidence>
<evidence type="ECO:0000313" key="3">
    <source>
        <dbReference type="EMBL" id="KAB4481306.1"/>
    </source>
</evidence>
<reference evidence="1 7" key="1">
    <citation type="submission" date="2015-09" db="EMBL/GenBank/DDBJ databases">
        <authorList>
            <consortium name="Pathogen Informatics"/>
        </authorList>
    </citation>
    <scope>NUCLEOTIDE SEQUENCE [LARGE SCALE GENOMIC DNA]</scope>
    <source>
        <strain evidence="1 7">2789STDY5834899</strain>
    </source>
</reference>
<dbReference type="Proteomes" id="UP000095576">
    <property type="component" value="Unassembled WGS sequence"/>
</dbReference>
<evidence type="ECO:0000313" key="1">
    <source>
        <dbReference type="EMBL" id="CUP51521.1"/>
    </source>
</evidence>
<evidence type="ECO:0000313" key="4">
    <source>
        <dbReference type="EMBL" id="MDC2234597.1"/>
    </source>
</evidence>
<dbReference type="Proteomes" id="UP001217776">
    <property type="component" value="Unassembled WGS sequence"/>
</dbReference>
<name>A0A0P0FJY4_BACT4</name>
<dbReference type="EMBL" id="WCRY01000012">
    <property type="protein sequence ID" value="KAB4481306.1"/>
    <property type="molecule type" value="Genomic_DNA"/>
</dbReference>
<dbReference type="Proteomes" id="UP000488521">
    <property type="component" value="Unassembled WGS sequence"/>
</dbReference>
<gene>
    <name evidence="5" type="ORF">DW780_02610</name>
    <name evidence="1" type="ORF">ERS852511_02343</name>
    <name evidence="2" type="ORF">GAN59_08340</name>
    <name evidence="3" type="ORF">GAN91_13570</name>
    <name evidence="6" type="ORF">KQP59_17345</name>
    <name evidence="4" type="ORF">PO127_02390</name>
</gene>
<evidence type="ECO:0000313" key="7">
    <source>
        <dbReference type="Proteomes" id="UP000095576"/>
    </source>
</evidence>
<dbReference type="OMA" id="WQLPWCY"/>
<sequence length="344" mass="39405">MKRFSTLLLYVTIAFLLLWQLPWCYNFFVVKPEKTPFTLYSFVIGDFALMGQEEGKGTVRRDAAGNIYSEAAFDSILPMFYFRQLMSDERFPDTINGIAVTPKIVQTENFNFRSVPTDINAPSIGLYPLLESMSGRVDLKMPDDVFRITSQGIEFIDMASNSVNAEKSLLFTEAMTKKNFRFPAIEIAGNPTVKKEYDEGYLLLDADRRLFHLKQVKGRPYVRAITLPEGLTLEHLYLTEFRNKKTLAFLTDINNALYVLKSRTYDVVKTGVPAFNPETDALTIIGNMFDWTVRVTSPSSDNYYALNADDYSLIKKLENNSNTHYMPGISFTSYTDKYVMPRFE</sequence>
<organism evidence="5 8">
    <name type="scientific">Bacteroides thetaiotaomicron</name>
    <dbReference type="NCBI Taxonomy" id="818"/>
    <lineage>
        <taxon>Bacteria</taxon>
        <taxon>Pseudomonadati</taxon>
        <taxon>Bacteroidota</taxon>
        <taxon>Bacteroidia</taxon>
        <taxon>Bacteroidales</taxon>
        <taxon>Bacteroidaceae</taxon>
        <taxon>Bacteroides</taxon>
    </lineage>
</organism>
<dbReference type="KEGG" id="btho:Btheta7330_04660"/>
<accession>C6IPM2</accession>
<dbReference type="EMBL" id="JAQNVG010000003">
    <property type="protein sequence ID" value="MDC2234597.1"/>
    <property type="molecule type" value="Genomic_DNA"/>
</dbReference>
<evidence type="ECO:0000313" key="6">
    <source>
        <dbReference type="EMBL" id="UYU70037.1"/>
    </source>
</evidence>
<reference evidence="6" key="4">
    <citation type="submission" date="2021-06" db="EMBL/GenBank/DDBJ databases">
        <title>Interrogation of the integrated mobile genetic elements in gut-associated Bacteroides with a consensus prediction approach.</title>
        <authorList>
            <person name="Campbell D.E."/>
            <person name="Leigh J.R."/>
            <person name="Kim T."/>
            <person name="England W."/>
            <person name="Whitaker R.J."/>
            <person name="Degnan P.H."/>
        </authorList>
    </citation>
    <scope>NUCLEOTIDE SEQUENCE</scope>
    <source>
        <strain evidence="6">VPI-BTDOT2</strain>
    </source>
</reference>
<dbReference type="RefSeq" id="WP_008767083.1">
    <property type="nucleotide sequence ID" value="NZ_BAABXH010000002.1"/>
</dbReference>
<accession>A0A0P0FJY4</accession>
<dbReference type="Pfam" id="PF16149">
    <property type="entry name" value="DUF4857"/>
    <property type="match status" value="1"/>
</dbReference>
<reference evidence="4" key="5">
    <citation type="submission" date="2022-10" db="EMBL/GenBank/DDBJ databases">
        <title>Human gut microbiome strain richness.</title>
        <authorList>
            <person name="Chen-Liaw A."/>
        </authorList>
    </citation>
    <scope>NUCLEOTIDE SEQUENCE</scope>
    <source>
        <strain evidence="4">1001283st1_A3_1001283B150304_161114</strain>
    </source>
</reference>
<dbReference type="InterPro" id="IPR032333">
    <property type="entry name" value="DUF4857"/>
</dbReference>
<dbReference type="PATRIC" id="fig|818.23.peg.4797"/>
<protein>
    <submittedName>
        <fullName evidence="5">DUF4857 domain-containing protein</fullName>
    </submittedName>
</protein>
<dbReference type="Proteomes" id="UP001156216">
    <property type="component" value="Chromosome"/>
</dbReference>
<evidence type="ECO:0000313" key="5">
    <source>
        <dbReference type="EMBL" id="RHD90874.1"/>
    </source>
</evidence>